<dbReference type="PANTHER" id="PTHR46214:SF8">
    <property type="entry name" value="RING_FYVE_PHD ZINC FINGER SUPERFAMILY PROTEIN"/>
    <property type="match status" value="1"/>
</dbReference>
<evidence type="ECO:0000259" key="5">
    <source>
        <dbReference type="PROSITE" id="PS51292"/>
    </source>
</evidence>
<evidence type="ECO:0000256" key="3">
    <source>
        <dbReference type="ARBA" id="ARBA00022833"/>
    </source>
</evidence>
<dbReference type="EMBL" id="NMUH01001241">
    <property type="protein sequence ID" value="MQL90429.1"/>
    <property type="molecule type" value="Genomic_DNA"/>
</dbReference>
<feature type="region of interest" description="Disordered" evidence="4">
    <location>
        <begin position="1"/>
        <end position="52"/>
    </location>
</feature>
<evidence type="ECO:0000256" key="2">
    <source>
        <dbReference type="ARBA" id="ARBA00022771"/>
    </source>
</evidence>
<sequence>MDVKADCVSTGLTLPGPPPPLDPAQAPETATRLSSADAAGGPADVGGDGVSKSGADAVVLDLGKVLPAPQEEQKKEGSVDAAAARVQGGCPSVVVDIKSENVKGVDAGGVDGRSWDAEKECRICHVNPDRRESSDGSELIQLGCGCKNELGIAHRHCAEAWFKLKGNR</sequence>
<evidence type="ECO:0000313" key="7">
    <source>
        <dbReference type="Proteomes" id="UP000652761"/>
    </source>
</evidence>
<dbReference type="GO" id="GO:0008270">
    <property type="term" value="F:zinc ion binding"/>
    <property type="evidence" value="ECO:0007669"/>
    <property type="project" value="UniProtKB-KW"/>
</dbReference>
<reference evidence="6" key="1">
    <citation type="submission" date="2017-07" db="EMBL/GenBank/DDBJ databases">
        <title>Taro Niue Genome Assembly and Annotation.</title>
        <authorList>
            <person name="Atibalentja N."/>
            <person name="Keating K."/>
            <person name="Fields C.J."/>
        </authorList>
    </citation>
    <scope>NUCLEOTIDE SEQUENCE</scope>
    <source>
        <strain evidence="6">Niue_2</strain>
        <tissue evidence="6">Leaf</tissue>
    </source>
</reference>
<dbReference type="SMART" id="SM00744">
    <property type="entry name" value="RINGv"/>
    <property type="match status" value="1"/>
</dbReference>
<gene>
    <name evidence="6" type="ORF">Taro_023036</name>
</gene>
<keyword evidence="3" id="KW-0862">Zinc</keyword>
<dbReference type="SUPFAM" id="SSF57850">
    <property type="entry name" value="RING/U-box"/>
    <property type="match status" value="1"/>
</dbReference>
<dbReference type="InterPro" id="IPR011016">
    <property type="entry name" value="Znf_RING-CH"/>
</dbReference>
<organism evidence="6 7">
    <name type="scientific">Colocasia esculenta</name>
    <name type="common">Wild taro</name>
    <name type="synonym">Arum esculentum</name>
    <dbReference type="NCBI Taxonomy" id="4460"/>
    <lineage>
        <taxon>Eukaryota</taxon>
        <taxon>Viridiplantae</taxon>
        <taxon>Streptophyta</taxon>
        <taxon>Embryophyta</taxon>
        <taxon>Tracheophyta</taxon>
        <taxon>Spermatophyta</taxon>
        <taxon>Magnoliopsida</taxon>
        <taxon>Liliopsida</taxon>
        <taxon>Araceae</taxon>
        <taxon>Aroideae</taxon>
        <taxon>Colocasieae</taxon>
        <taxon>Colocasia</taxon>
    </lineage>
</organism>
<proteinExistence type="predicted"/>
<evidence type="ECO:0000256" key="1">
    <source>
        <dbReference type="ARBA" id="ARBA00022723"/>
    </source>
</evidence>
<dbReference type="AlphaFoldDB" id="A0A843VG60"/>
<keyword evidence="1" id="KW-0479">Metal-binding</keyword>
<name>A0A843VG60_COLES</name>
<dbReference type="Pfam" id="PF12906">
    <property type="entry name" value="RINGv"/>
    <property type="match status" value="1"/>
</dbReference>
<dbReference type="Gene3D" id="3.30.40.10">
    <property type="entry name" value="Zinc/RING finger domain, C3HC4 (zinc finger)"/>
    <property type="match status" value="1"/>
</dbReference>
<dbReference type="OrthoDB" id="1734943at2759"/>
<keyword evidence="7" id="KW-1185">Reference proteome</keyword>
<dbReference type="InterPro" id="IPR013083">
    <property type="entry name" value="Znf_RING/FYVE/PHD"/>
</dbReference>
<evidence type="ECO:0000256" key="4">
    <source>
        <dbReference type="SAM" id="MobiDB-lite"/>
    </source>
</evidence>
<dbReference type="PANTHER" id="PTHR46214">
    <property type="entry name" value="ZINC FINGER, RING-CH-TYPE"/>
    <property type="match status" value="1"/>
</dbReference>
<evidence type="ECO:0000313" key="6">
    <source>
        <dbReference type="EMBL" id="MQL90429.1"/>
    </source>
</evidence>
<accession>A0A843VG60</accession>
<dbReference type="Proteomes" id="UP000652761">
    <property type="component" value="Unassembled WGS sequence"/>
</dbReference>
<protein>
    <recommendedName>
        <fullName evidence="5">RING-CH-type domain-containing protein</fullName>
    </recommendedName>
</protein>
<comment type="caution">
    <text evidence="6">The sequence shown here is derived from an EMBL/GenBank/DDBJ whole genome shotgun (WGS) entry which is preliminary data.</text>
</comment>
<feature type="domain" description="RING-CH-type" evidence="5">
    <location>
        <begin position="113"/>
        <end position="168"/>
    </location>
</feature>
<keyword evidence="2" id="KW-0863">Zinc-finger</keyword>
<dbReference type="PROSITE" id="PS51292">
    <property type="entry name" value="ZF_RING_CH"/>
    <property type="match status" value="1"/>
</dbReference>